<dbReference type="SUPFAM" id="SSF57440">
    <property type="entry name" value="Kringle-like"/>
    <property type="match status" value="1"/>
</dbReference>
<evidence type="ECO:0000313" key="6">
    <source>
        <dbReference type="Proteomes" id="UP000708148"/>
    </source>
</evidence>
<dbReference type="PROSITE" id="PS51092">
    <property type="entry name" value="FN2_2"/>
    <property type="match status" value="1"/>
</dbReference>
<dbReference type="EMBL" id="CAJHUC010001018">
    <property type="protein sequence ID" value="CAD7699440.1"/>
    <property type="molecule type" value="Genomic_DNA"/>
</dbReference>
<dbReference type="Pfam" id="PF00040">
    <property type="entry name" value="fn2"/>
    <property type="match status" value="1"/>
</dbReference>
<dbReference type="OrthoDB" id="5945173at2759"/>
<keyword evidence="3" id="KW-0732">Signal</keyword>
<keyword evidence="2" id="KW-1015">Disulfide bond</keyword>
<feature type="chain" id="PRO_5035732764" description="Fibronectin type-II domain-containing protein" evidence="3">
    <location>
        <begin position="26"/>
        <end position="241"/>
    </location>
</feature>
<feature type="domain" description="Fibronectin type-II" evidence="4">
    <location>
        <begin position="30"/>
        <end position="70"/>
    </location>
</feature>
<dbReference type="Gene3D" id="2.10.10.10">
    <property type="entry name" value="Fibronectin, type II, collagen-binding"/>
    <property type="match status" value="1"/>
</dbReference>
<evidence type="ECO:0000256" key="1">
    <source>
        <dbReference type="ARBA" id="ARBA00022737"/>
    </source>
</evidence>
<dbReference type="InterPro" id="IPR013806">
    <property type="entry name" value="Kringle-like"/>
</dbReference>
<dbReference type="InterPro" id="IPR036943">
    <property type="entry name" value="FN_type2_sf"/>
</dbReference>
<comment type="caution">
    <text evidence="5">The sequence shown here is derived from an EMBL/GenBank/DDBJ whole genome shotgun (WGS) entry which is preliminary data.</text>
</comment>
<keyword evidence="1" id="KW-0677">Repeat</keyword>
<evidence type="ECO:0000256" key="2">
    <source>
        <dbReference type="ARBA" id="ARBA00023157"/>
    </source>
</evidence>
<evidence type="ECO:0000259" key="4">
    <source>
        <dbReference type="PROSITE" id="PS51092"/>
    </source>
</evidence>
<gene>
    <name evidence="5" type="ORF">OSTQU699_LOCUS4798</name>
</gene>
<evidence type="ECO:0000313" key="5">
    <source>
        <dbReference type="EMBL" id="CAD7699440.1"/>
    </source>
</evidence>
<name>A0A8S1J7F1_9CHLO</name>
<protein>
    <recommendedName>
        <fullName evidence="4">Fibronectin type-II domain-containing protein</fullName>
    </recommendedName>
</protein>
<proteinExistence type="predicted"/>
<dbReference type="AlphaFoldDB" id="A0A8S1J7F1"/>
<keyword evidence="6" id="KW-1185">Reference proteome</keyword>
<dbReference type="PROSITE" id="PS51257">
    <property type="entry name" value="PROKAR_LIPOPROTEIN"/>
    <property type="match status" value="1"/>
</dbReference>
<evidence type="ECO:0000256" key="3">
    <source>
        <dbReference type="SAM" id="SignalP"/>
    </source>
</evidence>
<dbReference type="InterPro" id="IPR000562">
    <property type="entry name" value="FN_type2_dom"/>
</dbReference>
<sequence length="241" mass="25195">MGSHARFDAQLALTAVLALAACAAAQRSTVGGQPCVFPFTFEGQEYNDCVESEGIEWCSTASGEFDMCDPSSAPSASVATPVAATPTPPVSFANGGSDCCGLLAGIGFSSSLPVVIIDSGGQQIPDEPKIQSYACTCNAPGGDVAGSVGIEIRGSTSARDFLKKSFAVEFRDEQGNDMDVTFMGGCQHLATNAGRSICDHGQTASCCRQWPQWIRTFISDLRMSNASFAVDVILTHVCKLL</sequence>
<organism evidence="5 6">
    <name type="scientific">Ostreobium quekettii</name>
    <dbReference type="NCBI Taxonomy" id="121088"/>
    <lineage>
        <taxon>Eukaryota</taxon>
        <taxon>Viridiplantae</taxon>
        <taxon>Chlorophyta</taxon>
        <taxon>core chlorophytes</taxon>
        <taxon>Ulvophyceae</taxon>
        <taxon>TCBD clade</taxon>
        <taxon>Bryopsidales</taxon>
        <taxon>Ostreobineae</taxon>
        <taxon>Ostreobiaceae</taxon>
        <taxon>Ostreobium</taxon>
    </lineage>
</organism>
<reference evidence="5" key="1">
    <citation type="submission" date="2020-12" db="EMBL/GenBank/DDBJ databases">
        <authorList>
            <person name="Iha C."/>
        </authorList>
    </citation>
    <scope>NUCLEOTIDE SEQUENCE</scope>
</reference>
<feature type="signal peptide" evidence="3">
    <location>
        <begin position="1"/>
        <end position="25"/>
    </location>
</feature>
<accession>A0A8S1J7F1</accession>
<dbReference type="Proteomes" id="UP000708148">
    <property type="component" value="Unassembled WGS sequence"/>
</dbReference>
<dbReference type="SMART" id="SM00059">
    <property type="entry name" value="FN2"/>
    <property type="match status" value="1"/>
</dbReference>